<evidence type="ECO:0000313" key="2">
    <source>
        <dbReference type="EMBL" id="GAA5045726.1"/>
    </source>
</evidence>
<gene>
    <name evidence="2" type="ORF">GCM10023318_10410</name>
</gene>
<feature type="region of interest" description="Disordered" evidence="1">
    <location>
        <begin position="51"/>
        <end position="74"/>
    </location>
</feature>
<accession>A0ABP9JVI6</accession>
<organism evidence="2 3">
    <name type="scientific">Nocardia callitridis</name>
    <dbReference type="NCBI Taxonomy" id="648753"/>
    <lineage>
        <taxon>Bacteria</taxon>
        <taxon>Bacillati</taxon>
        <taxon>Actinomycetota</taxon>
        <taxon>Actinomycetes</taxon>
        <taxon>Mycobacteriales</taxon>
        <taxon>Nocardiaceae</taxon>
        <taxon>Nocardia</taxon>
    </lineage>
</organism>
<evidence type="ECO:0008006" key="4">
    <source>
        <dbReference type="Google" id="ProtNLM"/>
    </source>
</evidence>
<dbReference type="EMBL" id="BAABJM010000001">
    <property type="protein sequence ID" value="GAA5045726.1"/>
    <property type="molecule type" value="Genomic_DNA"/>
</dbReference>
<protein>
    <recommendedName>
        <fullName evidence="4">Dipeptidylpeptidase IV N-terminal domain-containing protein</fullName>
    </recommendedName>
</protein>
<sequence length="104" mass="11752">MSIDGQNIRLRDDDAAYLSFSPDGTQIIFTRSTRDAESTHAARHSAIWAMNRDGSDPHRRTDPEQPVRPTDWLAQLGPNSTGLISLGPTRLTRWATAPVRLRRW</sequence>
<comment type="caution">
    <text evidence="2">The sequence shown here is derived from an EMBL/GenBank/DDBJ whole genome shotgun (WGS) entry which is preliminary data.</text>
</comment>
<proteinExistence type="predicted"/>
<feature type="compositionally biased region" description="Basic and acidic residues" evidence="1">
    <location>
        <begin position="53"/>
        <end position="65"/>
    </location>
</feature>
<evidence type="ECO:0000313" key="3">
    <source>
        <dbReference type="Proteomes" id="UP001500603"/>
    </source>
</evidence>
<reference evidence="3" key="1">
    <citation type="journal article" date="2019" name="Int. J. Syst. Evol. Microbiol.">
        <title>The Global Catalogue of Microorganisms (GCM) 10K type strain sequencing project: providing services to taxonomists for standard genome sequencing and annotation.</title>
        <authorList>
            <consortium name="The Broad Institute Genomics Platform"/>
            <consortium name="The Broad Institute Genome Sequencing Center for Infectious Disease"/>
            <person name="Wu L."/>
            <person name="Ma J."/>
        </authorList>
    </citation>
    <scope>NUCLEOTIDE SEQUENCE [LARGE SCALE GENOMIC DNA]</scope>
    <source>
        <strain evidence="3">JCM 18298</strain>
    </source>
</reference>
<dbReference type="Proteomes" id="UP001500603">
    <property type="component" value="Unassembled WGS sequence"/>
</dbReference>
<keyword evidence="3" id="KW-1185">Reference proteome</keyword>
<dbReference type="InterPro" id="IPR011042">
    <property type="entry name" value="6-blade_b-propeller_TolB-like"/>
</dbReference>
<dbReference type="Gene3D" id="2.120.10.30">
    <property type="entry name" value="TolB, C-terminal domain"/>
    <property type="match status" value="1"/>
</dbReference>
<dbReference type="SUPFAM" id="SSF82171">
    <property type="entry name" value="DPP6 N-terminal domain-like"/>
    <property type="match status" value="1"/>
</dbReference>
<evidence type="ECO:0000256" key="1">
    <source>
        <dbReference type="SAM" id="MobiDB-lite"/>
    </source>
</evidence>
<name>A0ABP9JVI6_9NOCA</name>